<evidence type="ECO:0000313" key="1">
    <source>
        <dbReference type="EMBL" id="XCD08916.1"/>
    </source>
</evidence>
<protein>
    <submittedName>
        <fullName evidence="1">Uncharacterized protein</fullName>
    </submittedName>
</protein>
<name>A0AAU8BC91_9CAUD</name>
<organism evidence="1">
    <name type="scientific">Pseudomonas phage Baskent_P3_3B</name>
    <dbReference type="NCBI Taxonomy" id="3145033"/>
    <lineage>
        <taxon>Viruses</taxon>
        <taxon>Duplodnaviria</taxon>
        <taxon>Heunggongvirae</taxon>
        <taxon>Uroviricota</taxon>
        <taxon>Caudoviricetes</taxon>
        <taxon>Vandenendeviridae</taxon>
        <taxon>Skurskavirinae</taxon>
        <taxon>Pakpunavirus</taxon>
    </lineage>
</organism>
<sequence length="189" mass="21961">MALQTLRVLRCSLRQNPRCVLRMLTCEEIEELKTRIGSNADRLIRKVERGLVPPLDTSRGRKPSFFFNAVQPEMYEVMVELDGDYPLWVDDVLQGVARLDWYRPDERSIPLSAKKLLTIFASLSNINAHTISHLLRVEARQANRYYKAAEFAHEKLIDGFCKDELRCMKYPETFVYPKPDVPQTDQEEG</sequence>
<dbReference type="EMBL" id="PP766723">
    <property type="protein sequence ID" value="XCD08916.1"/>
    <property type="molecule type" value="Genomic_DNA"/>
</dbReference>
<accession>A0AAU8BC91</accession>
<proteinExistence type="predicted"/>
<reference evidence="1" key="1">
    <citation type="submission" date="2024-04" db="EMBL/GenBank/DDBJ databases">
        <authorList>
            <person name="Uskudar Guclu A."/>
            <person name="Ata Vural I."/>
        </authorList>
    </citation>
    <scope>NUCLEOTIDE SEQUENCE</scope>
</reference>